<dbReference type="PANTHER" id="PTHR36845">
    <property type="entry name" value="HYDROLASE, PUTATIVE (AFU_ORTHOLOGUE AFUA_7G05090)-RELATED"/>
    <property type="match status" value="1"/>
</dbReference>
<dbReference type="EMBL" id="FCOB02000019">
    <property type="protein sequence ID" value="SAK77929.1"/>
    <property type="molecule type" value="Genomic_DNA"/>
</dbReference>
<gene>
    <name evidence="3" type="primary">ugl</name>
    <name evidence="3" type="ORF">AWB83_04036</name>
</gene>
<evidence type="ECO:0000313" key="4">
    <source>
        <dbReference type="Proteomes" id="UP000054978"/>
    </source>
</evidence>
<organism evidence="3 4">
    <name type="scientific">Caballeronia ptereochthonis</name>
    <dbReference type="NCBI Taxonomy" id="1777144"/>
    <lineage>
        <taxon>Bacteria</taxon>
        <taxon>Pseudomonadati</taxon>
        <taxon>Pseudomonadota</taxon>
        <taxon>Betaproteobacteria</taxon>
        <taxon>Burkholderiales</taxon>
        <taxon>Burkholderiaceae</taxon>
        <taxon>Caballeronia</taxon>
    </lineage>
</organism>
<dbReference type="SUPFAM" id="SSF48208">
    <property type="entry name" value="Six-hairpin glycosidases"/>
    <property type="match status" value="1"/>
</dbReference>
<dbReference type="GO" id="GO:0052757">
    <property type="term" value="F:chondroitin hydrolase activity"/>
    <property type="evidence" value="ECO:0007669"/>
    <property type="project" value="TreeGrafter"/>
</dbReference>
<comment type="similarity">
    <text evidence="2">Belongs to the glycosyl hydrolase 88 family.</text>
</comment>
<sequence>MSNATSPLSLSSEQAKLFREALDKTAKKVAADELTFGVEFPQVTGPDGQWVRLPASLSAGYDGDAWSHGNWFCGFWVGLLLTSYLHTGEARFLEWARARMRLVEQRAQDPNTHDIGFIFDSSAVPGYHITGDEWFANIALEAADKLRARLVTTRDGAYLASWGPLSDPRGRSASAIDTMANLSLLYWAANHTDDGSYRQAADAHAEMTARAFVRDDDSTYHAVEYDVESGARKRGYTFQGAFDESAWSRGQAWAIYGYVNSARETGKRKYLDLAERLADYYLRRLDGRQVPPWDFDATGRDAEIKDTAAAAVVASALLEMARLHPDAHAAAKWRRHGLAMLEALCRDEFTKDGEHGLLHNSCYSKPHNIGVDGATMFGDFFFVEALCRAVHPGTLRPVQPPRIPIVEEGGGRRRHE</sequence>
<evidence type="ECO:0000256" key="2">
    <source>
        <dbReference type="ARBA" id="ARBA00038358"/>
    </source>
</evidence>
<keyword evidence="4" id="KW-1185">Reference proteome</keyword>
<evidence type="ECO:0000256" key="1">
    <source>
        <dbReference type="ARBA" id="ARBA00022801"/>
    </source>
</evidence>
<name>A0A158C6I0_9BURK</name>
<dbReference type="AlphaFoldDB" id="A0A158C6I0"/>
<reference evidence="3" key="1">
    <citation type="submission" date="2016-01" db="EMBL/GenBank/DDBJ databases">
        <authorList>
            <person name="Peeters C."/>
        </authorList>
    </citation>
    <scope>NUCLEOTIDE SEQUENCE [LARGE SCALE GENOMIC DNA]</scope>
    <source>
        <strain evidence="3">LMG 29326</strain>
    </source>
</reference>
<dbReference type="InterPro" id="IPR052369">
    <property type="entry name" value="UG_Glycosaminoglycan_Hydrolase"/>
</dbReference>
<dbReference type="EC" id="3.2.1.179" evidence="3"/>
<dbReference type="STRING" id="1777144.AWB83_04036"/>
<dbReference type="Proteomes" id="UP000054978">
    <property type="component" value="Unassembled WGS sequence"/>
</dbReference>
<evidence type="ECO:0000313" key="3">
    <source>
        <dbReference type="EMBL" id="SAK77929.1"/>
    </source>
</evidence>
<dbReference type="PANTHER" id="PTHR36845:SF1">
    <property type="entry name" value="HYDROLASE, PUTATIVE (AFU_ORTHOLOGUE AFUA_7G05090)-RELATED"/>
    <property type="match status" value="1"/>
</dbReference>
<dbReference type="OrthoDB" id="428577at2"/>
<accession>A0A158C6I0</accession>
<dbReference type="GO" id="GO:0000272">
    <property type="term" value="P:polysaccharide catabolic process"/>
    <property type="evidence" value="ECO:0007669"/>
    <property type="project" value="TreeGrafter"/>
</dbReference>
<dbReference type="RefSeq" id="WP_087047419.1">
    <property type="nucleotide sequence ID" value="NZ_FCOB02000019.1"/>
</dbReference>
<dbReference type="InterPro" id="IPR012341">
    <property type="entry name" value="6hp_glycosidase-like_sf"/>
</dbReference>
<comment type="caution">
    <text evidence="3">The sequence shown here is derived from an EMBL/GenBank/DDBJ whole genome shotgun (WGS) entry which is preliminary data.</text>
</comment>
<proteinExistence type="inferred from homology"/>
<keyword evidence="1 3" id="KW-0378">Hydrolase</keyword>
<dbReference type="InterPro" id="IPR008928">
    <property type="entry name" value="6-hairpin_glycosidase_sf"/>
</dbReference>
<dbReference type="Gene3D" id="1.50.10.10">
    <property type="match status" value="1"/>
</dbReference>
<keyword evidence="3" id="KW-0326">Glycosidase</keyword>
<protein>
    <submittedName>
        <fullName evidence="3">Unsaturated glucuronyl hydrolase</fullName>
        <ecNumber evidence="3">3.2.1.179</ecNumber>
    </submittedName>
</protein>